<dbReference type="PIRSF" id="PIRSF037037">
    <property type="entry name" value="Kelch-like_protein_gigaxonin"/>
    <property type="match status" value="1"/>
</dbReference>
<dbReference type="SUPFAM" id="SSF54695">
    <property type="entry name" value="POZ domain"/>
    <property type="match status" value="1"/>
</dbReference>
<dbReference type="EMBL" id="GAKP01012476">
    <property type="protein sequence ID" value="JAC46476.1"/>
    <property type="molecule type" value="Transcribed_RNA"/>
</dbReference>
<dbReference type="InterPro" id="IPR011705">
    <property type="entry name" value="BACK"/>
</dbReference>
<dbReference type="Gene3D" id="1.25.40.420">
    <property type="match status" value="1"/>
</dbReference>
<comment type="function">
    <text evidence="4">Probable substrate-specific adapter of an E3 ubiquitin-protein ligase complex which mediates the ubiquitination and subsequent proteasomal degradation of target proteins. May have a role in synapse differentiation and growth.</text>
</comment>
<keyword evidence="3" id="KW-0677">Repeat</keyword>
<dbReference type="AlphaFoldDB" id="A0A034VT23"/>
<evidence type="ECO:0000313" key="6">
    <source>
        <dbReference type="EMBL" id="JAC46476.1"/>
    </source>
</evidence>
<dbReference type="GO" id="GO:0016567">
    <property type="term" value="P:protein ubiquitination"/>
    <property type="evidence" value="ECO:0007669"/>
    <property type="project" value="UniProtKB-UniPathway"/>
</dbReference>
<dbReference type="GO" id="GO:0005737">
    <property type="term" value="C:cytoplasm"/>
    <property type="evidence" value="ECO:0007669"/>
    <property type="project" value="UniProtKB-ARBA"/>
</dbReference>
<dbReference type="InterPro" id="IPR017096">
    <property type="entry name" value="BTB-kelch_protein"/>
</dbReference>
<dbReference type="SUPFAM" id="SSF117281">
    <property type="entry name" value="Kelch motif"/>
    <property type="match status" value="1"/>
</dbReference>
<dbReference type="InterPro" id="IPR011333">
    <property type="entry name" value="SKP1/BTB/POZ_sf"/>
</dbReference>
<protein>
    <recommendedName>
        <fullName evidence="1">Kelch-like protein diablo</fullName>
    </recommendedName>
</protein>
<sequence length="605" mass="70030">MWKSSRDNPPNPFLLSSNREDNRDKKVKILNGGPQILSARGSNKTLLHVSRLIINVWQCYDAQHLIDVTFKLSNPPLLVPAHRLILTAASPYFRNLFLNEENNKPVIEIDDIDSDTFERLVAYCYTGTSLITEDNAERILKGAMIMQLEDMVELCVDFLLENVSIFTIKRLYELEHETECVRLAKKIQEYEINNFYKISRDDFFLKFSAKRLKALVQSDNLNVNSEEDVLDAVERWFSHNVPERRESLPELMSCLRLTNFDVRLLLTRVKPLPGCETLAYKAMSWICEPLSRTMIHLKYIEPREGLSGNWRTKALMAIQTDCEDSNHGYIYRFNKRKDTWLQWDKITINAMNFETILVEDDLYFIGGKIDHEAIKNVNRWNLNTKTWKRLPDMHKARYWSSVTELDEKIYVMGGMANLDQVSQSVEVYTRRYGWEEVCGLITPRYGARAVTLNGKIYLIGGRGEGDFKAVESYDPNTDKWTACAPLLREHYFPGVAVHNRHIYVVGGWTPNQNTIVERYDVQTDKWTKVCSLTNGRWGLGCIFIDQQLWAVGGGSKSIYTNNVSVYDMKEDKWSEAKALPKDGIYYSFTVSTTFLAEEAKAQEIR</sequence>
<dbReference type="InterPro" id="IPR006652">
    <property type="entry name" value="Kelch_1"/>
</dbReference>
<dbReference type="Pfam" id="PF07707">
    <property type="entry name" value="BACK"/>
    <property type="match status" value="1"/>
</dbReference>
<dbReference type="SMART" id="SM00225">
    <property type="entry name" value="BTB"/>
    <property type="match status" value="1"/>
</dbReference>
<name>A0A034VT23_BACDO</name>
<dbReference type="InterPro" id="IPR015915">
    <property type="entry name" value="Kelch-typ_b-propeller"/>
</dbReference>
<evidence type="ECO:0000256" key="4">
    <source>
        <dbReference type="ARBA" id="ARBA00043912"/>
    </source>
</evidence>
<dbReference type="Pfam" id="PF24681">
    <property type="entry name" value="Kelch_KLHDC2_KLHL20_DRC7"/>
    <property type="match status" value="1"/>
</dbReference>
<dbReference type="PANTHER" id="PTHR45632">
    <property type="entry name" value="LD33804P"/>
    <property type="match status" value="1"/>
</dbReference>
<dbReference type="Pfam" id="PF00651">
    <property type="entry name" value="BTB"/>
    <property type="match status" value="1"/>
</dbReference>
<dbReference type="Gene3D" id="2.120.10.80">
    <property type="entry name" value="Kelch-type beta propeller"/>
    <property type="match status" value="1"/>
</dbReference>
<dbReference type="SMART" id="SM00612">
    <property type="entry name" value="Kelch"/>
    <property type="match status" value="5"/>
</dbReference>
<evidence type="ECO:0000256" key="2">
    <source>
        <dbReference type="ARBA" id="ARBA00022441"/>
    </source>
</evidence>
<dbReference type="InterPro" id="IPR000210">
    <property type="entry name" value="BTB/POZ_dom"/>
</dbReference>
<dbReference type="PROSITE" id="PS50097">
    <property type="entry name" value="BTB"/>
    <property type="match status" value="1"/>
</dbReference>
<feature type="domain" description="BTB" evidence="5">
    <location>
        <begin position="66"/>
        <end position="133"/>
    </location>
</feature>
<dbReference type="PANTHER" id="PTHR45632:SF17">
    <property type="entry name" value="KELCH-LIKE PROTEIN 31"/>
    <property type="match status" value="1"/>
</dbReference>
<keyword evidence="2" id="KW-0880">Kelch repeat</keyword>
<gene>
    <name evidence="6" type="primary">KLHL5</name>
</gene>
<dbReference type="UniPathway" id="UPA00143"/>
<organism evidence="6">
    <name type="scientific">Bactrocera dorsalis</name>
    <name type="common">Oriental fruit fly</name>
    <name type="synonym">Dacus dorsalis</name>
    <dbReference type="NCBI Taxonomy" id="27457"/>
    <lineage>
        <taxon>Eukaryota</taxon>
        <taxon>Metazoa</taxon>
        <taxon>Ecdysozoa</taxon>
        <taxon>Arthropoda</taxon>
        <taxon>Hexapoda</taxon>
        <taxon>Insecta</taxon>
        <taxon>Pterygota</taxon>
        <taxon>Neoptera</taxon>
        <taxon>Endopterygota</taxon>
        <taxon>Diptera</taxon>
        <taxon>Brachycera</taxon>
        <taxon>Muscomorpha</taxon>
        <taxon>Tephritoidea</taxon>
        <taxon>Tephritidae</taxon>
        <taxon>Bactrocera</taxon>
        <taxon>Bactrocera</taxon>
    </lineage>
</organism>
<dbReference type="OrthoDB" id="7956040at2759"/>
<dbReference type="SMART" id="SM00875">
    <property type="entry name" value="BACK"/>
    <property type="match status" value="1"/>
</dbReference>
<evidence type="ECO:0000256" key="1">
    <source>
        <dbReference type="ARBA" id="ARBA00013699"/>
    </source>
</evidence>
<evidence type="ECO:0000256" key="3">
    <source>
        <dbReference type="ARBA" id="ARBA00022737"/>
    </source>
</evidence>
<reference evidence="6" key="1">
    <citation type="journal article" date="2014" name="BMC Genomics">
        <title>Characterizing the developmental transcriptome of the oriental fruit fly, Bactrocera dorsalis (Diptera: Tephritidae) through comparative genomic analysis with Drosophila melanogaster utilizing modENCODE datasets.</title>
        <authorList>
            <person name="Geib S.M."/>
            <person name="Calla B."/>
            <person name="Hall B."/>
            <person name="Hou S."/>
            <person name="Manoukis N.C."/>
        </authorList>
    </citation>
    <scope>NUCLEOTIDE SEQUENCE</scope>
    <source>
        <strain evidence="6">Punador</strain>
    </source>
</reference>
<dbReference type="GO" id="GO:0003779">
    <property type="term" value="F:actin binding"/>
    <property type="evidence" value="ECO:0007669"/>
    <property type="project" value="UniProtKB-KW"/>
</dbReference>
<evidence type="ECO:0000259" key="5">
    <source>
        <dbReference type="PROSITE" id="PS50097"/>
    </source>
</evidence>
<proteinExistence type="predicted"/>
<dbReference type="Gene3D" id="3.30.710.10">
    <property type="entry name" value="Potassium Channel Kv1.1, Chain A"/>
    <property type="match status" value="1"/>
</dbReference>
<dbReference type="EMBL" id="GAKP01012475">
    <property type="protein sequence ID" value="JAC46477.1"/>
    <property type="molecule type" value="Transcribed_RNA"/>
</dbReference>
<accession>A0A034VT23</accession>